<organism evidence="3 4">
    <name type="scientific">Longispora fulva</name>
    <dbReference type="NCBI Taxonomy" id="619741"/>
    <lineage>
        <taxon>Bacteria</taxon>
        <taxon>Bacillati</taxon>
        <taxon>Actinomycetota</taxon>
        <taxon>Actinomycetes</taxon>
        <taxon>Micromonosporales</taxon>
        <taxon>Micromonosporaceae</taxon>
        <taxon>Longispora</taxon>
    </lineage>
</organism>
<dbReference type="PANTHER" id="PTHR36113">
    <property type="entry name" value="LYASE, PUTATIVE-RELATED-RELATED"/>
    <property type="match status" value="1"/>
</dbReference>
<proteinExistence type="predicted"/>
<dbReference type="Gene3D" id="3.10.180.10">
    <property type="entry name" value="2,3-Dihydroxybiphenyl 1,2-Dioxygenase, domain 1"/>
    <property type="match status" value="1"/>
</dbReference>
<keyword evidence="4" id="KW-1185">Reference proteome</keyword>
<dbReference type="RefSeq" id="WP_197003665.1">
    <property type="nucleotide sequence ID" value="NZ_BONS01000016.1"/>
</dbReference>
<comment type="caution">
    <text evidence="3">The sequence shown here is derived from an EMBL/GenBank/DDBJ whole genome shotgun (WGS) entry which is preliminary data.</text>
</comment>
<evidence type="ECO:0000313" key="3">
    <source>
        <dbReference type="EMBL" id="MBG6136729.1"/>
    </source>
</evidence>
<dbReference type="InterPro" id="IPR004360">
    <property type="entry name" value="Glyas_Fos-R_dOase_dom"/>
</dbReference>
<gene>
    <name evidence="3" type="ORF">IW245_002923</name>
</gene>
<evidence type="ECO:0000256" key="1">
    <source>
        <dbReference type="ARBA" id="ARBA00022723"/>
    </source>
</evidence>
<evidence type="ECO:0000259" key="2">
    <source>
        <dbReference type="PROSITE" id="PS51819"/>
    </source>
</evidence>
<dbReference type="SUPFAM" id="SSF54593">
    <property type="entry name" value="Glyoxalase/Bleomycin resistance protein/Dihydroxybiphenyl dioxygenase"/>
    <property type="match status" value="1"/>
</dbReference>
<sequence length="139" mass="15375">MSGATFSGIHHVGLNVNDLEGSAKWYAEVLDFAPLFPWDTDSFDRRLVRHPSGVILGLTKHKHPDADEEFNERRPGLDHLSFAVATLAELEDWLVRLTDAGVEHSGIQVSPKTGFTVIAFRDPNNIQLELFVVQAAGGR</sequence>
<dbReference type="InterPro" id="IPR029068">
    <property type="entry name" value="Glyas_Bleomycin-R_OHBP_Dase"/>
</dbReference>
<dbReference type="AlphaFoldDB" id="A0A8J7KJB1"/>
<keyword evidence="1" id="KW-0479">Metal-binding</keyword>
<dbReference type="InterPro" id="IPR051332">
    <property type="entry name" value="Fosfomycin_Res_Enzymes"/>
</dbReference>
<name>A0A8J7KJB1_9ACTN</name>
<evidence type="ECO:0000313" key="4">
    <source>
        <dbReference type="Proteomes" id="UP000622552"/>
    </source>
</evidence>
<dbReference type="PANTHER" id="PTHR36113:SF6">
    <property type="entry name" value="FOSFOMYCIN RESISTANCE PROTEIN FOSX"/>
    <property type="match status" value="1"/>
</dbReference>
<dbReference type="InterPro" id="IPR037523">
    <property type="entry name" value="VOC_core"/>
</dbReference>
<dbReference type="PROSITE" id="PS51819">
    <property type="entry name" value="VOC"/>
    <property type="match status" value="1"/>
</dbReference>
<dbReference type="Proteomes" id="UP000622552">
    <property type="component" value="Unassembled WGS sequence"/>
</dbReference>
<reference evidence="3" key="1">
    <citation type="submission" date="2020-11" db="EMBL/GenBank/DDBJ databases">
        <title>Sequencing the genomes of 1000 actinobacteria strains.</title>
        <authorList>
            <person name="Klenk H.-P."/>
        </authorList>
    </citation>
    <scope>NUCLEOTIDE SEQUENCE</scope>
    <source>
        <strain evidence="3">DSM 45356</strain>
    </source>
</reference>
<protein>
    <submittedName>
        <fullName evidence="3">Glyoxylase I family protein</fullName>
    </submittedName>
</protein>
<feature type="domain" description="VOC" evidence="2">
    <location>
        <begin position="8"/>
        <end position="133"/>
    </location>
</feature>
<dbReference type="Pfam" id="PF00903">
    <property type="entry name" value="Glyoxalase"/>
    <property type="match status" value="1"/>
</dbReference>
<accession>A0A8J7KJB1</accession>
<dbReference type="EMBL" id="JADOUF010000001">
    <property type="protein sequence ID" value="MBG6136729.1"/>
    <property type="molecule type" value="Genomic_DNA"/>
</dbReference>
<dbReference type="GO" id="GO:0046872">
    <property type="term" value="F:metal ion binding"/>
    <property type="evidence" value="ECO:0007669"/>
    <property type="project" value="UniProtKB-KW"/>
</dbReference>